<evidence type="ECO:0000256" key="2">
    <source>
        <dbReference type="ARBA" id="ARBA00022448"/>
    </source>
</evidence>
<dbReference type="NCBIfam" id="TIGR00220">
    <property type="entry name" value="mscL"/>
    <property type="match status" value="1"/>
</dbReference>
<dbReference type="FunFam" id="1.10.1200.120:FF:000007">
    <property type="entry name" value="Large-conductance mechanosensitive channel"/>
    <property type="match status" value="1"/>
</dbReference>
<comment type="function">
    <text evidence="9">Channel that opens in response to stretch forces in the membrane lipid bilayer. May participate in the regulation of osmotic pressure changes within the cell.</text>
</comment>
<dbReference type="PANTHER" id="PTHR30266:SF2">
    <property type="entry name" value="LARGE-CONDUCTANCE MECHANOSENSITIVE CHANNEL"/>
    <property type="match status" value="1"/>
</dbReference>
<feature type="region of interest" description="Disordered" evidence="10">
    <location>
        <begin position="148"/>
        <end position="171"/>
    </location>
</feature>
<keyword evidence="5 9" id="KW-1133">Transmembrane helix</keyword>
<evidence type="ECO:0000313" key="12">
    <source>
        <dbReference type="Proteomes" id="UP000641932"/>
    </source>
</evidence>
<dbReference type="EMBL" id="BMMS01000011">
    <property type="protein sequence ID" value="GGO88549.1"/>
    <property type="molecule type" value="Genomic_DNA"/>
</dbReference>
<evidence type="ECO:0000256" key="8">
    <source>
        <dbReference type="ARBA" id="ARBA00023303"/>
    </source>
</evidence>
<dbReference type="Gene3D" id="1.10.1200.120">
    <property type="entry name" value="Large-conductance mechanosensitive channel, MscL, domain 1"/>
    <property type="match status" value="1"/>
</dbReference>
<name>A0A918DYR2_9ACTN</name>
<evidence type="ECO:0000256" key="1">
    <source>
        <dbReference type="ARBA" id="ARBA00004141"/>
    </source>
</evidence>
<dbReference type="GO" id="GO:0005886">
    <property type="term" value="C:plasma membrane"/>
    <property type="evidence" value="ECO:0007669"/>
    <property type="project" value="UniProtKB-SubCell"/>
</dbReference>
<dbReference type="InterPro" id="IPR036019">
    <property type="entry name" value="MscL_channel"/>
</dbReference>
<keyword evidence="8 9" id="KW-0407">Ion channel</keyword>
<comment type="subcellular location">
    <subcellularLocation>
        <location evidence="9">Cell membrane</location>
        <topology evidence="9">Multi-pass membrane protein</topology>
    </subcellularLocation>
    <subcellularLocation>
        <location evidence="1">Membrane</location>
        <topology evidence="1">Multi-pass membrane protein</topology>
    </subcellularLocation>
</comment>
<dbReference type="RefSeq" id="WP_189132112.1">
    <property type="nucleotide sequence ID" value="NZ_BMMS01000011.1"/>
</dbReference>
<comment type="similarity">
    <text evidence="9">Belongs to the MscL family.</text>
</comment>
<dbReference type="PANTHER" id="PTHR30266">
    <property type="entry name" value="MECHANOSENSITIVE CHANNEL MSCL"/>
    <property type="match status" value="1"/>
</dbReference>
<dbReference type="HAMAP" id="MF_00115">
    <property type="entry name" value="MscL"/>
    <property type="match status" value="1"/>
</dbReference>
<keyword evidence="12" id="KW-1185">Reference proteome</keyword>
<protein>
    <recommendedName>
        <fullName evidence="9">Large-conductance mechanosensitive channel</fullName>
    </recommendedName>
</protein>
<gene>
    <name evidence="9" type="primary">mscL</name>
    <name evidence="11" type="ORF">GCM10012280_29640</name>
</gene>
<keyword evidence="6 9" id="KW-0406">Ion transport</keyword>
<evidence type="ECO:0000256" key="6">
    <source>
        <dbReference type="ARBA" id="ARBA00023065"/>
    </source>
</evidence>
<evidence type="ECO:0000256" key="10">
    <source>
        <dbReference type="SAM" id="MobiDB-lite"/>
    </source>
</evidence>
<evidence type="ECO:0000256" key="4">
    <source>
        <dbReference type="ARBA" id="ARBA00022692"/>
    </source>
</evidence>
<keyword evidence="3 9" id="KW-1003">Cell membrane</keyword>
<keyword evidence="4 9" id="KW-0812">Transmembrane</keyword>
<reference evidence="11" key="2">
    <citation type="submission" date="2020-09" db="EMBL/GenBank/DDBJ databases">
        <authorList>
            <person name="Sun Q."/>
            <person name="Zhou Y."/>
        </authorList>
    </citation>
    <scope>NUCLEOTIDE SEQUENCE</scope>
    <source>
        <strain evidence="11">CGMCC 4.7201</strain>
    </source>
</reference>
<feature type="transmembrane region" description="Helical" evidence="9">
    <location>
        <begin position="86"/>
        <end position="108"/>
    </location>
</feature>
<comment type="caution">
    <text evidence="11">The sequence shown here is derived from an EMBL/GenBank/DDBJ whole genome shotgun (WGS) entry which is preliminary data.</text>
</comment>
<proteinExistence type="inferred from homology"/>
<dbReference type="PRINTS" id="PR01264">
    <property type="entry name" value="MECHCHANNEL"/>
</dbReference>
<dbReference type="AlphaFoldDB" id="A0A918DYR2"/>
<accession>A0A918DYR2</accession>
<dbReference type="Pfam" id="PF01741">
    <property type="entry name" value="MscL"/>
    <property type="match status" value="1"/>
</dbReference>
<dbReference type="Proteomes" id="UP000641932">
    <property type="component" value="Unassembled WGS sequence"/>
</dbReference>
<keyword evidence="7 9" id="KW-0472">Membrane</keyword>
<evidence type="ECO:0000256" key="5">
    <source>
        <dbReference type="ARBA" id="ARBA00022989"/>
    </source>
</evidence>
<dbReference type="InterPro" id="IPR001185">
    <property type="entry name" value="MS_channel"/>
</dbReference>
<dbReference type="InterPro" id="IPR037673">
    <property type="entry name" value="MSC/AndL"/>
</dbReference>
<comment type="subunit">
    <text evidence="9">Homopentamer.</text>
</comment>
<sequence>MSKQTGVLAGFKEFLMRGNVVELAVAVVIGAAFTKIVDSVVKGVINPVIGAFGSKDLDNYRSCLKGPCSIDSKGVVTGVYIQWGSVLSATLTFLLTAAVVYFLMIVPMNHFNDLRRRREPRQEPTPAPPTETELLIEIRDLLASRHNTAVAGPSGSGVGVDRPVIPGPGKH</sequence>
<evidence type="ECO:0000256" key="9">
    <source>
        <dbReference type="HAMAP-Rule" id="MF_00115"/>
    </source>
</evidence>
<dbReference type="GO" id="GO:0008381">
    <property type="term" value="F:mechanosensitive monoatomic ion channel activity"/>
    <property type="evidence" value="ECO:0007669"/>
    <property type="project" value="UniProtKB-UniRule"/>
</dbReference>
<evidence type="ECO:0000313" key="11">
    <source>
        <dbReference type="EMBL" id="GGO88549.1"/>
    </source>
</evidence>
<organism evidence="11 12">
    <name type="scientific">Wenjunlia tyrosinilytica</name>
    <dbReference type="NCBI Taxonomy" id="1544741"/>
    <lineage>
        <taxon>Bacteria</taxon>
        <taxon>Bacillati</taxon>
        <taxon>Actinomycetota</taxon>
        <taxon>Actinomycetes</taxon>
        <taxon>Kitasatosporales</taxon>
        <taxon>Streptomycetaceae</taxon>
        <taxon>Wenjunlia</taxon>
    </lineage>
</organism>
<keyword evidence="2 9" id="KW-0813">Transport</keyword>
<evidence type="ECO:0000256" key="7">
    <source>
        <dbReference type="ARBA" id="ARBA00023136"/>
    </source>
</evidence>
<evidence type="ECO:0000256" key="3">
    <source>
        <dbReference type="ARBA" id="ARBA00022475"/>
    </source>
</evidence>
<feature type="transmembrane region" description="Helical" evidence="9">
    <location>
        <begin position="20"/>
        <end position="37"/>
    </location>
</feature>
<dbReference type="SUPFAM" id="SSF81330">
    <property type="entry name" value="Gated mechanosensitive channel"/>
    <property type="match status" value="1"/>
</dbReference>
<reference evidence="11" key="1">
    <citation type="journal article" date="2014" name="Int. J. Syst. Evol. Microbiol.">
        <title>Complete genome sequence of Corynebacterium casei LMG S-19264T (=DSM 44701T), isolated from a smear-ripened cheese.</title>
        <authorList>
            <consortium name="US DOE Joint Genome Institute (JGI-PGF)"/>
            <person name="Walter F."/>
            <person name="Albersmeier A."/>
            <person name="Kalinowski J."/>
            <person name="Ruckert C."/>
        </authorList>
    </citation>
    <scope>NUCLEOTIDE SEQUENCE</scope>
    <source>
        <strain evidence="11">CGMCC 4.7201</strain>
    </source>
</reference>